<evidence type="ECO:0000256" key="5">
    <source>
        <dbReference type="ARBA" id="ARBA00022786"/>
    </source>
</evidence>
<evidence type="ECO:0000259" key="11">
    <source>
        <dbReference type="PROSITE" id="PS50802"/>
    </source>
</evidence>
<dbReference type="CDD" id="cd17059">
    <property type="entry name" value="Ubl_OTU1"/>
    <property type="match status" value="1"/>
</dbReference>
<proteinExistence type="predicted"/>
<keyword evidence="13" id="KW-1185">Reference proteome</keyword>
<evidence type="ECO:0000256" key="2">
    <source>
        <dbReference type="ARBA" id="ARBA00022670"/>
    </source>
</evidence>
<dbReference type="InterPro" id="IPR048857">
    <property type="entry name" value="OTU1_Ubl"/>
</dbReference>
<dbReference type="Pfam" id="PF02338">
    <property type="entry name" value="OTU"/>
    <property type="match status" value="1"/>
</dbReference>
<evidence type="ECO:0000256" key="9">
    <source>
        <dbReference type="RuleBase" id="RU367104"/>
    </source>
</evidence>
<dbReference type="InterPro" id="IPR038765">
    <property type="entry name" value="Papain-like_cys_pep_sf"/>
</dbReference>
<dbReference type="Gene3D" id="3.90.70.80">
    <property type="match status" value="1"/>
</dbReference>
<dbReference type="PROSITE" id="PS00028">
    <property type="entry name" value="ZINC_FINGER_C2H2_1"/>
    <property type="match status" value="1"/>
</dbReference>
<accession>A0AAD5VKC6</accession>
<dbReference type="CDD" id="cd22745">
    <property type="entry name" value="OTU_OTU1"/>
    <property type="match status" value="1"/>
</dbReference>
<protein>
    <recommendedName>
        <fullName evidence="9">Ubiquitin thioesterase OTU</fullName>
        <ecNumber evidence="9">3.4.19.12</ecNumber>
    </recommendedName>
</protein>
<keyword evidence="2" id="KW-0645">Protease</keyword>
<dbReference type="GO" id="GO:0036503">
    <property type="term" value="P:ERAD pathway"/>
    <property type="evidence" value="ECO:0007669"/>
    <property type="project" value="TreeGrafter"/>
</dbReference>
<dbReference type="Pfam" id="PF21403">
    <property type="entry name" value="OTU1_UBXL"/>
    <property type="match status" value="1"/>
</dbReference>
<name>A0AAD5VKC6_9AGAR</name>
<dbReference type="GO" id="GO:0005634">
    <property type="term" value="C:nucleus"/>
    <property type="evidence" value="ECO:0007669"/>
    <property type="project" value="TreeGrafter"/>
</dbReference>
<keyword evidence="4" id="KW-0863">Zinc-finger</keyword>
<evidence type="ECO:0000256" key="7">
    <source>
        <dbReference type="ARBA" id="ARBA00022807"/>
    </source>
</evidence>
<dbReference type="Gene3D" id="3.10.20.90">
    <property type="entry name" value="Phosphatidylinositol 3-kinase Catalytic Subunit, Chain A, domain 1"/>
    <property type="match status" value="1"/>
</dbReference>
<evidence type="ECO:0000256" key="4">
    <source>
        <dbReference type="ARBA" id="ARBA00022771"/>
    </source>
</evidence>
<dbReference type="GO" id="GO:0008270">
    <property type="term" value="F:zinc ion binding"/>
    <property type="evidence" value="ECO:0007669"/>
    <property type="project" value="UniProtKB-KW"/>
</dbReference>
<keyword evidence="6 9" id="KW-0378">Hydrolase</keyword>
<evidence type="ECO:0000256" key="8">
    <source>
        <dbReference type="ARBA" id="ARBA00022833"/>
    </source>
</evidence>
<comment type="catalytic activity">
    <reaction evidence="1 9">
        <text>Thiol-dependent hydrolysis of ester, thioester, amide, peptide and isopeptide bonds formed by the C-terminal Gly of ubiquitin (a 76-residue protein attached to proteins as an intracellular targeting signal).</text>
        <dbReference type="EC" id="3.4.19.12"/>
    </reaction>
</comment>
<keyword evidence="3" id="KW-0479">Metal-binding</keyword>
<evidence type="ECO:0000256" key="6">
    <source>
        <dbReference type="ARBA" id="ARBA00022801"/>
    </source>
</evidence>
<dbReference type="GO" id="GO:0030968">
    <property type="term" value="P:endoplasmic reticulum unfolded protein response"/>
    <property type="evidence" value="ECO:0007669"/>
    <property type="project" value="TreeGrafter"/>
</dbReference>
<comment type="subcellular location">
    <subcellularLocation>
        <location evidence="9">Cytoplasm</location>
    </subcellularLocation>
</comment>
<dbReference type="AlphaFoldDB" id="A0AAD5VKC6"/>
<dbReference type="GO" id="GO:0016579">
    <property type="term" value="P:protein deubiquitination"/>
    <property type="evidence" value="ECO:0007669"/>
    <property type="project" value="TreeGrafter"/>
</dbReference>
<dbReference type="GO" id="GO:0005829">
    <property type="term" value="C:cytosol"/>
    <property type="evidence" value="ECO:0007669"/>
    <property type="project" value="TreeGrafter"/>
</dbReference>
<dbReference type="InterPro" id="IPR013087">
    <property type="entry name" value="Znf_C2H2_type"/>
</dbReference>
<feature type="region of interest" description="Disordered" evidence="10">
    <location>
        <begin position="83"/>
        <end position="125"/>
    </location>
</feature>
<dbReference type="Pfam" id="PF24560">
    <property type="entry name" value="zf-C2H2_OTU1_C"/>
    <property type="match status" value="1"/>
</dbReference>
<dbReference type="PROSITE" id="PS50802">
    <property type="entry name" value="OTU"/>
    <property type="match status" value="1"/>
</dbReference>
<feature type="domain" description="OTU" evidence="11">
    <location>
        <begin position="133"/>
        <end position="257"/>
    </location>
</feature>
<dbReference type="InterPro" id="IPR003323">
    <property type="entry name" value="OTU_dom"/>
</dbReference>
<reference evidence="12" key="1">
    <citation type="submission" date="2022-07" db="EMBL/GenBank/DDBJ databases">
        <title>Genome Sequence of Leucocoprinus birnbaumii.</title>
        <authorList>
            <person name="Buettner E."/>
        </authorList>
    </citation>
    <scope>NUCLEOTIDE SEQUENCE</scope>
    <source>
        <strain evidence="12">VT141</strain>
    </source>
</reference>
<dbReference type="PANTHER" id="PTHR13312:SF0">
    <property type="entry name" value="UBIQUITIN THIOESTERASE OTU1"/>
    <property type="match status" value="1"/>
</dbReference>
<keyword evidence="7 9" id="KW-0788">Thiol protease</keyword>
<dbReference type="InterPro" id="IPR057766">
    <property type="entry name" value="Znf-C2H2_OTU1-like_C"/>
</dbReference>
<dbReference type="SUPFAM" id="SSF54001">
    <property type="entry name" value="Cysteine proteinases"/>
    <property type="match status" value="1"/>
</dbReference>
<keyword evidence="9" id="KW-0963">Cytoplasm</keyword>
<comment type="function">
    <text evidence="9">Hydrolase that can remove conjugated ubiquitin from proteins and may therefore play an important regulatory role at the level of protein turnover by preventing degradation.</text>
</comment>
<comment type="caution">
    <text evidence="12">The sequence shown here is derived from an EMBL/GenBank/DDBJ whole genome shotgun (WGS) entry which is preliminary data.</text>
</comment>
<organism evidence="12 13">
    <name type="scientific">Leucocoprinus birnbaumii</name>
    <dbReference type="NCBI Taxonomy" id="56174"/>
    <lineage>
        <taxon>Eukaryota</taxon>
        <taxon>Fungi</taxon>
        <taxon>Dikarya</taxon>
        <taxon>Basidiomycota</taxon>
        <taxon>Agaricomycotina</taxon>
        <taxon>Agaricomycetes</taxon>
        <taxon>Agaricomycetidae</taxon>
        <taxon>Agaricales</taxon>
        <taxon>Agaricineae</taxon>
        <taxon>Agaricaceae</taxon>
        <taxon>Leucocoprinus</taxon>
    </lineage>
</organism>
<dbReference type="Proteomes" id="UP001213000">
    <property type="component" value="Unassembled WGS sequence"/>
</dbReference>
<evidence type="ECO:0000313" key="13">
    <source>
        <dbReference type="Proteomes" id="UP001213000"/>
    </source>
</evidence>
<gene>
    <name evidence="12" type="ORF">NP233_g10638</name>
</gene>
<dbReference type="PANTHER" id="PTHR13312">
    <property type="entry name" value="HIV-INDUCED PROTEIN-7-LIKE PROTEASE"/>
    <property type="match status" value="1"/>
</dbReference>
<sequence length="470" mass="51138">MAPVRLRHPKGVSTLQLPLDDDTFTVRDFQQQIYSTSDIPPSRQAVKTGYPPRSLTLIPELPFSSLGIVPGDQIIVSEIPGSVSAVSAPPPDSRQAPLPTSNFADGLQPTTNASSPNSSSGHDFVDTGDGSVLVHRVVPDDNSCLFSSTALIFEQNMANAQTMRKIVAEGIRADPETYNEAILGMPPAQYINAILKPTTWGGAIELGILAKHYNVEIASIDVETGRIDYFSPPESASTGMRCVLIYSGIHYDAASLAPIAGAPAEWHQTLFHIVGARIQGSENACPKNFQGPDQDADSTIVALKKLAGILRMKKAFTNTSTFDLRCEQCGKGLKGEREARAHAEETGHSAMSAPRPQLTKLQRAIVVLKNYGYRSPNDFIIDFYTSRNHSSQSLRYQDGMAYAPAKLLEIWLRNVPSGRSFEELNSAIVYRPRPSGYGDRFEPQSDYLFLFEGAGSNPAGVDCFWTVALS</sequence>
<keyword evidence="5 9" id="KW-0833">Ubl conjugation pathway</keyword>
<keyword evidence="8" id="KW-0862">Zinc</keyword>
<evidence type="ECO:0000313" key="12">
    <source>
        <dbReference type="EMBL" id="KAJ3560741.1"/>
    </source>
</evidence>
<dbReference type="GO" id="GO:0004843">
    <property type="term" value="F:cysteine-type deubiquitinase activity"/>
    <property type="evidence" value="ECO:0007669"/>
    <property type="project" value="UniProtKB-UniRule"/>
</dbReference>
<dbReference type="EMBL" id="JANIEX010001117">
    <property type="protein sequence ID" value="KAJ3560741.1"/>
    <property type="molecule type" value="Genomic_DNA"/>
</dbReference>
<evidence type="ECO:0000256" key="1">
    <source>
        <dbReference type="ARBA" id="ARBA00000707"/>
    </source>
</evidence>
<evidence type="ECO:0000256" key="10">
    <source>
        <dbReference type="SAM" id="MobiDB-lite"/>
    </source>
</evidence>
<feature type="compositionally biased region" description="Low complexity" evidence="10">
    <location>
        <begin position="109"/>
        <end position="120"/>
    </location>
</feature>
<dbReference type="EC" id="3.4.19.12" evidence="9"/>
<evidence type="ECO:0000256" key="3">
    <source>
        <dbReference type="ARBA" id="ARBA00022723"/>
    </source>
</evidence>